<dbReference type="EMBL" id="SOCN01000002">
    <property type="protein sequence ID" value="TDV23531.1"/>
    <property type="molecule type" value="Genomic_DNA"/>
</dbReference>
<accession>A0A4R7UC60</accession>
<sequence>MNTLVTWKELKNLFRTNKKTIKKIFKENELSDLYQSLFLMCSKTESSEFERNFSKTFLCDGVLKQLLAINTSKLKSRLNLEINDEMYQLDNIWCDDFVDNLDTLYLTFLTNTYLKNLISFSHFLNFLKAYIREIKPHQQEMINICLPFLDDMVAEVNKGITHNKKWRFIDFYDKLIFTINENSFLANINEQSFKKFICEALFDFIIVINLVAMHTYWKSWFI</sequence>
<name>A0A4R7UC60_9BACT</name>
<gene>
    <name evidence="1" type="ORF">BCF59_0522</name>
</gene>
<evidence type="ECO:0000313" key="1">
    <source>
        <dbReference type="EMBL" id="TDV23531.1"/>
    </source>
</evidence>
<proteinExistence type="predicted"/>
<dbReference type="RefSeq" id="WP_134110948.1">
    <property type="nucleotide sequence ID" value="NZ_SOCN01000002.1"/>
</dbReference>
<dbReference type="AlphaFoldDB" id="A0A4R7UC60"/>
<reference evidence="1 2" key="1">
    <citation type="submission" date="2019-03" db="EMBL/GenBank/DDBJ databases">
        <title>Genomic Encyclopedia of Archaeal and Bacterial Type Strains, Phase II (KMG-II): from individual species to whole genera.</title>
        <authorList>
            <person name="Goeker M."/>
        </authorList>
    </citation>
    <scope>NUCLEOTIDE SEQUENCE [LARGE SCALE GENOMIC DNA]</scope>
    <source>
        <strain evidence="1 2">ATCC 35214</strain>
    </source>
</reference>
<evidence type="ECO:0000313" key="2">
    <source>
        <dbReference type="Proteomes" id="UP000295757"/>
    </source>
</evidence>
<organism evidence="1 2">
    <name type="scientific">Mycoplasmopsis mustelae</name>
    <dbReference type="NCBI Taxonomy" id="171289"/>
    <lineage>
        <taxon>Bacteria</taxon>
        <taxon>Bacillati</taxon>
        <taxon>Mycoplasmatota</taxon>
        <taxon>Mycoplasmoidales</taxon>
        <taxon>Metamycoplasmataceae</taxon>
        <taxon>Mycoplasmopsis</taxon>
    </lineage>
</organism>
<comment type="caution">
    <text evidence="1">The sequence shown here is derived from an EMBL/GenBank/DDBJ whole genome shotgun (WGS) entry which is preliminary data.</text>
</comment>
<protein>
    <submittedName>
        <fullName evidence="1">Uncharacterized protein</fullName>
    </submittedName>
</protein>
<dbReference type="Proteomes" id="UP000295757">
    <property type="component" value="Unassembled WGS sequence"/>
</dbReference>
<keyword evidence="2" id="KW-1185">Reference proteome</keyword>